<dbReference type="GO" id="GO:0002250">
    <property type="term" value="P:adaptive immune response"/>
    <property type="evidence" value="ECO:0007669"/>
    <property type="project" value="UniProtKB-KW"/>
</dbReference>
<keyword evidence="4" id="KW-0393">Immunoglobulin domain</keyword>
<dbReference type="AlphaFoldDB" id="A0A3Q3L2P4"/>
<dbReference type="InterPro" id="IPR051287">
    <property type="entry name" value="TCR_variable_region"/>
</dbReference>
<dbReference type="InParanoid" id="A0A3Q3L2P4"/>
<dbReference type="SMART" id="SM00406">
    <property type="entry name" value="IGv"/>
    <property type="match status" value="1"/>
</dbReference>
<evidence type="ECO:0000313" key="6">
    <source>
        <dbReference type="Ensembl" id="ENSLBEP00000003119.1"/>
    </source>
</evidence>
<dbReference type="PANTHER" id="PTHR19367">
    <property type="entry name" value="T-CELL RECEPTOR ALPHA CHAIN V REGION"/>
    <property type="match status" value="1"/>
</dbReference>
<evidence type="ECO:0000313" key="7">
    <source>
        <dbReference type="Proteomes" id="UP000261660"/>
    </source>
</evidence>
<evidence type="ECO:0000256" key="2">
    <source>
        <dbReference type="ARBA" id="ARBA00023130"/>
    </source>
</evidence>
<dbReference type="STRING" id="56723.ENSLBEP00000003119"/>
<keyword evidence="1" id="KW-0732">Signal</keyword>
<dbReference type="Pfam" id="PF07686">
    <property type="entry name" value="V-set"/>
    <property type="match status" value="1"/>
</dbReference>
<reference evidence="6" key="1">
    <citation type="submission" date="2025-08" db="UniProtKB">
        <authorList>
            <consortium name="Ensembl"/>
        </authorList>
    </citation>
    <scope>IDENTIFICATION</scope>
</reference>
<dbReference type="InterPro" id="IPR013106">
    <property type="entry name" value="Ig_V-set"/>
</dbReference>
<name>A0A3Q3L2P4_9LABR</name>
<keyword evidence="2" id="KW-1064">Adaptive immunity</keyword>
<keyword evidence="7" id="KW-1185">Reference proteome</keyword>
<dbReference type="GeneTree" id="ENSGT01150000287272"/>
<reference evidence="6" key="2">
    <citation type="submission" date="2025-09" db="UniProtKB">
        <authorList>
            <consortium name="Ensembl"/>
        </authorList>
    </citation>
    <scope>IDENTIFICATION</scope>
</reference>
<accession>A0A3Q3L2P4</accession>
<dbReference type="Proteomes" id="UP000261660">
    <property type="component" value="Unplaced"/>
</dbReference>
<dbReference type="InterPro" id="IPR036179">
    <property type="entry name" value="Ig-like_dom_sf"/>
</dbReference>
<evidence type="ECO:0000256" key="3">
    <source>
        <dbReference type="ARBA" id="ARBA00023170"/>
    </source>
</evidence>
<evidence type="ECO:0000256" key="4">
    <source>
        <dbReference type="ARBA" id="ARBA00023319"/>
    </source>
</evidence>
<dbReference type="Gene3D" id="2.60.40.10">
    <property type="entry name" value="Immunoglobulins"/>
    <property type="match status" value="1"/>
</dbReference>
<dbReference type="InterPro" id="IPR013783">
    <property type="entry name" value="Ig-like_fold"/>
</dbReference>
<dbReference type="PANTHER" id="PTHR19367:SF18">
    <property type="entry name" value="T CELL RECEPTOR ALPHA VARIABLE 16"/>
    <property type="match status" value="1"/>
</dbReference>
<proteinExistence type="predicted"/>
<organism evidence="6 7">
    <name type="scientific">Labrus bergylta</name>
    <name type="common">ballan wrasse</name>
    <dbReference type="NCBI Taxonomy" id="56723"/>
    <lineage>
        <taxon>Eukaryota</taxon>
        <taxon>Metazoa</taxon>
        <taxon>Chordata</taxon>
        <taxon>Craniata</taxon>
        <taxon>Vertebrata</taxon>
        <taxon>Euteleostomi</taxon>
        <taxon>Actinopterygii</taxon>
        <taxon>Neopterygii</taxon>
        <taxon>Teleostei</taxon>
        <taxon>Neoteleostei</taxon>
        <taxon>Acanthomorphata</taxon>
        <taxon>Eupercaria</taxon>
        <taxon>Labriformes</taxon>
        <taxon>Labridae</taxon>
        <taxon>Labrus</taxon>
    </lineage>
</organism>
<keyword evidence="2" id="KW-0391">Immunity</keyword>
<sequence length="114" mass="12768">PSVLVLKRFRPGCFVAVDKNEQYSLENSTVTLSDRYSQQTTAGDEFYWYQQYPGKQPQFIISHLGTGRLLSDPVSGLSVTVREDEIHLDLQISSAALTDSAVYYCAPFPQDTAE</sequence>
<feature type="domain" description="Immunoglobulin V-set" evidence="5">
    <location>
        <begin position="29"/>
        <end position="107"/>
    </location>
</feature>
<evidence type="ECO:0000256" key="1">
    <source>
        <dbReference type="ARBA" id="ARBA00022729"/>
    </source>
</evidence>
<keyword evidence="3" id="KW-0675">Receptor</keyword>
<dbReference type="SUPFAM" id="SSF48726">
    <property type="entry name" value="Immunoglobulin"/>
    <property type="match status" value="1"/>
</dbReference>
<dbReference type="Ensembl" id="ENSLBET00000003286.1">
    <property type="protein sequence ID" value="ENSLBEP00000003119.1"/>
    <property type="gene ID" value="ENSLBEG00000002437.1"/>
</dbReference>
<protein>
    <recommendedName>
        <fullName evidence="5">Immunoglobulin V-set domain-containing protein</fullName>
    </recommendedName>
</protein>
<evidence type="ECO:0000259" key="5">
    <source>
        <dbReference type="SMART" id="SM00406"/>
    </source>
</evidence>